<dbReference type="EMBL" id="KV417792">
    <property type="protein sequence ID" value="KZP06324.1"/>
    <property type="molecule type" value="Genomic_DNA"/>
</dbReference>
<gene>
    <name evidence="2" type="ORF">FIBSPDRAFT_842227</name>
</gene>
<proteinExistence type="predicted"/>
<dbReference type="OrthoDB" id="2628419at2759"/>
<keyword evidence="1" id="KW-0472">Membrane</keyword>
<feature type="transmembrane region" description="Helical" evidence="1">
    <location>
        <begin position="12"/>
        <end position="35"/>
    </location>
</feature>
<accession>A0A167WP61</accession>
<organism evidence="2 3">
    <name type="scientific">Athelia psychrophila</name>
    <dbReference type="NCBI Taxonomy" id="1759441"/>
    <lineage>
        <taxon>Eukaryota</taxon>
        <taxon>Fungi</taxon>
        <taxon>Dikarya</taxon>
        <taxon>Basidiomycota</taxon>
        <taxon>Agaricomycotina</taxon>
        <taxon>Agaricomycetes</taxon>
        <taxon>Agaricomycetidae</taxon>
        <taxon>Atheliales</taxon>
        <taxon>Atheliaceae</taxon>
        <taxon>Athelia</taxon>
    </lineage>
</organism>
<evidence type="ECO:0000313" key="3">
    <source>
        <dbReference type="Proteomes" id="UP000076532"/>
    </source>
</evidence>
<keyword evidence="1" id="KW-0812">Transmembrane</keyword>
<evidence type="ECO:0000313" key="2">
    <source>
        <dbReference type="EMBL" id="KZP06324.1"/>
    </source>
</evidence>
<sequence>MSSSASNFSNLISGAIAGVTPVLALLYSLGLFLLYRFSQKHPRKFKTAAGLWLQRYFPAYYAFLVFFSFTEIALAAWLLLQYNRNTNYPNMATATGVRLLLFTSLWTIITAGVYTFFFLHPDWYVSQNRFQFVMKWRPQLYTHPIASVGGQAVWLLIMWVIWVSSTAALDAALPRLFAGGTCLAVVYCGQVQTLFGEPVSVT</sequence>
<name>A0A167WP61_9AGAM</name>
<feature type="transmembrane region" description="Helical" evidence="1">
    <location>
        <begin position="140"/>
        <end position="162"/>
    </location>
</feature>
<feature type="transmembrane region" description="Helical" evidence="1">
    <location>
        <begin position="56"/>
        <end position="79"/>
    </location>
</feature>
<keyword evidence="3" id="KW-1185">Reference proteome</keyword>
<reference evidence="2 3" key="1">
    <citation type="journal article" date="2016" name="Mol. Biol. Evol.">
        <title>Comparative Genomics of Early-Diverging Mushroom-Forming Fungi Provides Insights into the Origins of Lignocellulose Decay Capabilities.</title>
        <authorList>
            <person name="Nagy L.G."/>
            <person name="Riley R."/>
            <person name="Tritt A."/>
            <person name="Adam C."/>
            <person name="Daum C."/>
            <person name="Floudas D."/>
            <person name="Sun H."/>
            <person name="Yadav J.S."/>
            <person name="Pangilinan J."/>
            <person name="Larsson K.H."/>
            <person name="Matsuura K."/>
            <person name="Barry K."/>
            <person name="Labutti K."/>
            <person name="Kuo R."/>
            <person name="Ohm R.A."/>
            <person name="Bhattacharya S.S."/>
            <person name="Shirouzu T."/>
            <person name="Yoshinaga Y."/>
            <person name="Martin F.M."/>
            <person name="Grigoriev I.V."/>
            <person name="Hibbett D.S."/>
        </authorList>
    </citation>
    <scope>NUCLEOTIDE SEQUENCE [LARGE SCALE GENOMIC DNA]</scope>
    <source>
        <strain evidence="2 3">CBS 109695</strain>
    </source>
</reference>
<keyword evidence="1" id="KW-1133">Transmembrane helix</keyword>
<dbReference type="AlphaFoldDB" id="A0A167WP61"/>
<feature type="transmembrane region" description="Helical" evidence="1">
    <location>
        <begin position="99"/>
        <end position="119"/>
    </location>
</feature>
<dbReference type="Proteomes" id="UP000076532">
    <property type="component" value="Unassembled WGS sequence"/>
</dbReference>
<evidence type="ECO:0000256" key="1">
    <source>
        <dbReference type="SAM" id="Phobius"/>
    </source>
</evidence>
<protein>
    <submittedName>
        <fullName evidence="2">Uncharacterized protein</fullName>
    </submittedName>
</protein>